<feature type="region of interest" description="Disordered" evidence="1">
    <location>
        <begin position="1304"/>
        <end position="1334"/>
    </location>
</feature>
<comment type="caution">
    <text evidence="2">The sequence shown here is derived from an EMBL/GenBank/DDBJ whole genome shotgun (WGS) entry which is preliminary data.</text>
</comment>
<feature type="compositionally biased region" description="Polar residues" evidence="1">
    <location>
        <begin position="1357"/>
        <end position="1366"/>
    </location>
</feature>
<evidence type="ECO:0000256" key="1">
    <source>
        <dbReference type="SAM" id="MobiDB-lite"/>
    </source>
</evidence>
<gene>
    <name evidence="2" type="ORF">CVIRNUC_011045</name>
</gene>
<accession>A0AAV1IKN6</accession>
<feature type="region of interest" description="Disordered" evidence="1">
    <location>
        <begin position="1357"/>
        <end position="1509"/>
    </location>
</feature>
<dbReference type="Proteomes" id="UP001314263">
    <property type="component" value="Unassembled WGS sequence"/>
</dbReference>
<evidence type="ECO:0000313" key="2">
    <source>
        <dbReference type="EMBL" id="CAK0787823.1"/>
    </source>
</evidence>
<feature type="compositionally biased region" description="Polar residues" evidence="1">
    <location>
        <begin position="1394"/>
        <end position="1428"/>
    </location>
</feature>
<organism evidence="2 3">
    <name type="scientific">Coccomyxa viridis</name>
    <dbReference type="NCBI Taxonomy" id="1274662"/>
    <lineage>
        <taxon>Eukaryota</taxon>
        <taxon>Viridiplantae</taxon>
        <taxon>Chlorophyta</taxon>
        <taxon>core chlorophytes</taxon>
        <taxon>Trebouxiophyceae</taxon>
        <taxon>Trebouxiophyceae incertae sedis</taxon>
        <taxon>Coccomyxaceae</taxon>
        <taxon>Coccomyxa</taxon>
    </lineage>
</organism>
<feature type="region of interest" description="Disordered" evidence="1">
    <location>
        <begin position="1537"/>
        <end position="1572"/>
    </location>
</feature>
<feature type="compositionally biased region" description="Basic and acidic residues" evidence="1">
    <location>
        <begin position="1311"/>
        <end position="1325"/>
    </location>
</feature>
<feature type="region of interest" description="Disordered" evidence="1">
    <location>
        <begin position="1217"/>
        <end position="1255"/>
    </location>
</feature>
<evidence type="ECO:0000313" key="3">
    <source>
        <dbReference type="Proteomes" id="UP001314263"/>
    </source>
</evidence>
<dbReference type="SUPFAM" id="SSF48371">
    <property type="entry name" value="ARM repeat"/>
    <property type="match status" value="1"/>
</dbReference>
<keyword evidence="3" id="KW-1185">Reference proteome</keyword>
<reference evidence="2 3" key="1">
    <citation type="submission" date="2023-10" db="EMBL/GenBank/DDBJ databases">
        <authorList>
            <person name="Maclean D."/>
            <person name="Macfadyen A."/>
        </authorList>
    </citation>
    <scope>NUCLEOTIDE SEQUENCE [LARGE SCALE GENOMIC DNA]</scope>
</reference>
<feature type="compositionally biased region" description="Low complexity" evidence="1">
    <location>
        <begin position="1695"/>
        <end position="1706"/>
    </location>
</feature>
<dbReference type="InterPro" id="IPR016024">
    <property type="entry name" value="ARM-type_fold"/>
</dbReference>
<sequence>MDTWVRQMKEDRPAGNMPEHLVRDAPSVLVTAYNLFLEVSDGQRSSEPLEAVGLILHQPQCVEACSKEELAEALGSLLCVLEDTREKHVAKHALWALSQQKLPLPVLQPILPKLCSLLYKHMALPLANRGCRSPVCTVYAVEALQTLALAGADARQHLEISATEWGPLVWRLGLAEPEEWPLYPGSTQVAYWDAKQQRAASTVRKTALACLKELTPLLCGEGPHAFAKPKLQALLIADMAGSGSREAVTGAKPPHLLRTPQSTVKAAAGQGLDMGTTPGRGSAQSGECGGLVQRLVRMFKGEHSAEALQAASSGQGLQYKLSGEAAAWRRRGALEALGPLIRLLGGKAFSRSGIHQPLLNEVITPVFSSGDLESFEVVMEAWCVIISAFSGDAQLAAKPRIRGTVINPIQYTMGHHSLAKVRMALKAWEHLLVAYLPQPDPNAAPAAEERTYRDMIQPVLRIMFRMVPGDGAVKESAMKGPHDRHLLLSEAFAVVHRVHRPSVAALLAKDLVAEWLPTSEFGRPGGVWVTHVQPAVLSFLGGCLEDVLMLPDQDMPEAQSLLKALWERLLSISDSVAESAGEERGAEALKPLVEFWMHTVRPQPDTLLSIDHTEDNAGGKHLETKCQMLRALLAALLPEQSTGRETESRLQTRDLLLWQASLTDLQESGYADAEPQPRCLSEALCSAWIPHCLACPPQQLQSMCSALSDTVRRAERGRSPELQSPECWTPLDTLQRSADRLRAHIAHAAKSRPGELTALMQQMQTVAASTLTVFWELLRAPTARYGVQDVSQSMVVQPGRVEGEHLLSLLKVPSALAGRMAVAEASLQRLHGSPDALQPGRAGAGTGSGPAAQQPTGLLAPKARSAMQIWAEEKRQAANKARPTADATSAHRRGQHGATACRCAGSNGASAGEQCLLEPFLGTGSPDLSLWRSYFRMLLRITSAKQKGIQYRADQESVSSAQRCSALAQELRRVISGLPLSRLGAATVVMTASMAAEIACREVSPEERQAHSKQHTITAAQQRREHLEAFRLLGGVMCGLGPYAEDHSCRAVHRATAECFRGLRHLATAEHGYADVKVMELLKVLPGLARLTQLTTGEELEDVLGQAWEGLLTAVADQDKPDHSLAIALRQKASLLQDLLSGLETGLQHGFASVRSICFAFWHTPSVQCTLGRHMQEVPESMQHALQRAQALGITPQVESQQQHLSLPPRVLRLQQYGSGAGGQSTAEQVPGRGPAAGKADPSGSKPAPEKGTAAAAAAAGQGIIRAWGAESQTEYAAIAATAAAGQSLIRAWGAESQTEYAAIPPKAKKRDRDALTDRQREVRQRQRQGAAREGVVTYTKLDVSQEPWSLRASLQSIPNSSISESQPGRPAPEQAPAAAAQPPDQAPPVAAMSQHSTGLQPSQEVATPERTQARAQRGSQEAGSQVLQHLEARSPNAAAQERAEGSELPEPSPWRVRRRKENSAPASAAKRAKQAEYGSPNASTRLSCSPGRQAAGQPSSPSPHACHAFSQEAAAAKAGLQAALRAAGVSLQPSASILPAKDSPSTAADHDRTRAGLKTSSCTSPSPAMDKTIPCAAASREHAPAVPGQRPGQQLAADIAAQASGALSQAASLVEAREQSRLCEDILPAEQAELQPPQPLPAAGQGETEVLLAPVDTAPGQPGQPGSAAAAGCQSAAAPVPVPDPKRGTLSSDAHNAAQNAAPNQREGRPASPAPVLGTVVCTEVEVLPSTLVEVAGPCQRRVTPGAAAGHAVPASQGRPPPVAHLDALQGIPGSNRAVAAELAVLTASVQPCGGPQQTVLPAQPTELEVQELDVLSLPAPLAAAKEAGLHEPPQPAPEAAVQCREATLVLHPLSNAVRLLHDSRAAARRAVCGQWDEATRRGVLLIVLQRQKELLDAVMDIQLELHN</sequence>
<dbReference type="EMBL" id="CAUYUE010000018">
    <property type="protein sequence ID" value="CAK0787823.1"/>
    <property type="molecule type" value="Genomic_DNA"/>
</dbReference>
<name>A0AAV1IKN6_9CHLO</name>
<protein>
    <recommendedName>
        <fullName evidence="4">Telomere-associated protein Rif1 N-terminal domain-containing protein</fullName>
    </recommendedName>
</protein>
<feature type="region of interest" description="Disordered" evidence="1">
    <location>
        <begin position="832"/>
        <end position="856"/>
    </location>
</feature>
<feature type="region of interest" description="Disordered" evidence="1">
    <location>
        <begin position="1656"/>
        <end position="1713"/>
    </location>
</feature>
<feature type="compositionally biased region" description="Low complexity" evidence="1">
    <location>
        <begin position="1367"/>
        <end position="1392"/>
    </location>
</feature>
<proteinExistence type="predicted"/>
<evidence type="ECO:0008006" key="4">
    <source>
        <dbReference type="Google" id="ProtNLM"/>
    </source>
</evidence>
<feature type="compositionally biased region" description="Low complexity" evidence="1">
    <location>
        <begin position="1659"/>
        <end position="1680"/>
    </location>
</feature>